<dbReference type="GO" id="GO:0016887">
    <property type="term" value="F:ATP hydrolysis activity"/>
    <property type="evidence" value="ECO:0007669"/>
    <property type="project" value="InterPro"/>
</dbReference>
<evidence type="ECO:0000256" key="9">
    <source>
        <dbReference type="ARBA" id="ARBA00022967"/>
    </source>
</evidence>
<evidence type="ECO:0000256" key="12">
    <source>
        <dbReference type="ARBA" id="ARBA00023136"/>
    </source>
</evidence>
<keyword evidence="7" id="KW-0479">Metal-binding</keyword>
<keyword evidence="9" id="KW-1278">Translocase</keyword>
<name>A0A401UBY0_9BACT</name>
<evidence type="ECO:0000256" key="4">
    <source>
        <dbReference type="ARBA" id="ARBA00022475"/>
    </source>
</evidence>
<feature type="transmembrane region" description="Helical" evidence="13">
    <location>
        <begin position="276"/>
        <end position="294"/>
    </location>
</feature>
<feature type="transmembrane region" description="Helical" evidence="13">
    <location>
        <begin position="454"/>
        <end position="478"/>
    </location>
</feature>
<dbReference type="PRINTS" id="PR00119">
    <property type="entry name" value="CATATPASE"/>
</dbReference>
<dbReference type="GO" id="GO:0005524">
    <property type="term" value="F:ATP binding"/>
    <property type="evidence" value="ECO:0007669"/>
    <property type="project" value="InterPro"/>
</dbReference>
<evidence type="ECO:0000259" key="14">
    <source>
        <dbReference type="PROSITE" id="PS50846"/>
    </source>
</evidence>
<evidence type="ECO:0000256" key="7">
    <source>
        <dbReference type="ARBA" id="ARBA00022723"/>
    </source>
</evidence>
<dbReference type="PROSITE" id="PS50846">
    <property type="entry name" value="HMA_2"/>
    <property type="match status" value="1"/>
</dbReference>
<evidence type="ECO:0000313" key="15">
    <source>
        <dbReference type="EMBL" id="GCC52382.1"/>
    </source>
</evidence>
<dbReference type="Pfam" id="PF12156">
    <property type="entry name" value="ATPase-cat_bd"/>
    <property type="match status" value="1"/>
</dbReference>
<comment type="caution">
    <text evidence="15">The sequence shown here is derived from an EMBL/GenBank/DDBJ whole genome shotgun (WGS) entry which is preliminary data.</text>
</comment>
<dbReference type="RefSeq" id="WP_127123017.1">
    <property type="nucleotide sequence ID" value="NZ_BHXQ01000004.1"/>
</dbReference>
<dbReference type="PROSITE" id="PS00154">
    <property type="entry name" value="ATPASE_E1_E2"/>
    <property type="match status" value="1"/>
</dbReference>
<evidence type="ECO:0000256" key="10">
    <source>
        <dbReference type="ARBA" id="ARBA00022989"/>
    </source>
</evidence>
<dbReference type="GO" id="GO:0043682">
    <property type="term" value="F:P-type divalent copper transporter activity"/>
    <property type="evidence" value="ECO:0007669"/>
    <property type="project" value="TreeGrafter"/>
</dbReference>
<keyword evidence="16" id="KW-1185">Reference proteome</keyword>
<dbReference type="OrthoDB" id="909834at2"/>
<dbReference type="Gene3D" id="3.40.50.1000">
    <property type="entry name" value="HAD superfamily/HAD-like"/>
    <property type="match status" value="1"/>
</dbReference>
<dbReference type="InterPro" id="IPR059000">
    <property type="entry name" value="ATPase_P-type_domA"/>
</dbReference>
<keyword evidence="5" id="KW-0597">Phosphoprotein</keyword>
<proteinExistence type="inferred from homology"/>
<evidence type="ECO:0000256" key="2">
    <source>
        <dbReference type="ARBA" id="ARBA00006024"/>
    </source>
</evidence>
<dbReference type="SUPFAM" id="SSF81653">
    <property type="entry name" value="Calcium ATPase, transduction domain A"/>
    <property type="match status" value="1"/>
</dbReference>
<feature type="transmembrane region" description="Helical" evidence="13">
    <location>
        <begin position="430"/>
        <end position="448"/>
    </location>
</feature>
<keyword evidence="11" id="KW-0406">Ion transport</keyword>
<dbReference type="Gene3D" id="3.40.1110.10">
    <property type="entry name" value="Calcium-transporting ATPase, cytoplasmic domain N"/>
    <property type="match status" value="1"/>
</dbReference>
<evidence type="ECO:0000256" key="6">
    <source>
        <dbReference type="ARBA" id="ARBA00022692"/>
    </source>
</evidence>
<feature type="transmembrane region" description="Helical" evidence="13">
    <location>
        <begin position="770"/>
        <end position="794"/>
    </location>
</feature>
<dbReference type="Pfam" id="PF00702">
    <property type="entry name" value="Hydrolase"/>
    <property type="match status" value="1"/>
</dbReference>
<evidence type="ECO:0000256" key="1">
    <source>
        <dbReference type="ARBA" id="ARBA00004651"/>
    </source>
</evidence>
<dbReference type="InterPro" id="IPR036412">
    <property type="entry name" value="HAD-like_sf"/>
</dbReference>
<dbReference type="Proteomes" id="UP000288227">
    <property type="component" value="Unassembled WGS sequence"/>
</dbReference>
<dbReference type="InterPro" id="IPR006121">
    <property type="entry name" value="HMA_dom"/>
</dbReference>
<dbReference type="CDD" id="cd00371">
    <property type="entry name" value="HMA"/>
    <property type="match status" value="1"/>
</dbReference>
<evidence type="ECO:0000256" key="13">
    <source>
        <dbReference type="SAM" id="Phobius"/>
    </source>
</evidence>
<keyword evidence="8" id="KW-0460">Magnesium</keyword>
<reference evidence="15 16" key="1">
    <citation type="submission" date="2018-11" db="EMBL/GenBank/DDBJ databases">
        <title>Chryseotalea sanarue gen. nov., sp., nov., a member of the family Cytophagaceae, isolated from a brackish lake in Hamamatsu Japan.</title>
        <authorList>
            <person name="Maejima Y."/>
            <person name="Iino T."/>
            <person name="Muraguchi Y."/>
            <person name="Fukuda K."/>
            <person name="Ohkuma M."/>
            <person name="Moriuchi R."/>
            <person name="Dohra H."/>
            <person name="Kimbara K."/>
            <person name="Shintani M."/>
        </authorList>
    </citation>
    <scope>NUCLEOTIDE SEQUENCE [LARGE SCALE GENOMIC DNA]</scope>
    <source>
        <strain evidence="15 16">Ys</strain>
    </source>
</reference>
<keyword evidence="3" id="KW-0813">Transport</keyword>
<protein>
    <submittedName>
        <fullName evidence="15">ATPase</fullName>
    </submittedName>
</protein>
<comment type="subcellular location">
    <subcellularLocation>
        <location evidence="1">Cell membrane</location>
        <topology evidence="1">Multi-pass membrane protein</topology>
    </subcellularLocation>
</comment>
<dbReference type="GO" id="GO:0005886">
    <property type="term" value="C:plasma membrane"/>
    <property type="evidence" value="ECO:0007669"/>
    <property type="project" value="UniProtKB-SubCell"/>
</dbReference>
<gene>
    <name evidence="15" type="ORF">SanaruYs_26190</name>
</gene>
<feature type="domain" description="HMA" evidence="14">
    <location>
        <begin position="99"/>
        <end position="165"/>
    </location>
</feature>
<dbReference type="InterPro" id="IPR023214">
    <property type="entry name" value="HAD_sf"/>
</dbReference>
<accession>A0A401UBY0</accession>
<keyword evidence="6 13" id="KW-0812">Transmembrane</keyword>
<dbReference type="InterPro" id="IPR008250">
    <property type="entry name" value="ATPase_P-typ_transduc_dom_A_sf"/>
</dbReference>
<dbReference type="InterPro" id="IPR021993">
    <property type="entry name" value="ATPase-cat-bd"/>
</dbReference>
<keyword evidence="12 13" id="KW-0472">Membrane</keyword>
<dbReference type="GO" id="GO:0005507">
    <property type="term" value="F:copper ion binding"/>
    <property type="evidence" value="ECO:0007669"/>
    <property type="project" value="TreeGrafter"/>
</dbReference>
<evidence type="ECO:0000256" key="5">
    <source>
        <dbReference type="ARBA" id="ARBA00022553"/>
    </source>
</evidence>
<organism evidence="15 16">
    <name type="scientific">Chryseotalea sanaruensis</name>
    <dbReference type="NCBI Taxonomy" id="2482724"/>
    <lineage>
        <taxon>Bacteria</taxon>
        <taxon>Pseudomonadati</taxon>
        <taxon>Bacteroidota</taxon>
        <taxon>Cytophagia</taxon>
        <taxon>Cytophagales</taxon>
        <taxon>Chryseotaleaceae</taxon>
        <taxon>Chryseotalea</taxon>
    </lineage>
</organism>
<dbReference type="InterPro" id="IPR023298">
    <property type="entry name" value="ATPase_P-typ_TM_dom_sf"/>
</dbReference>
<evidence type="ECO:0000256" key="3">
    <source>
        <dbReference type="ARBA" id="ARBA00022448"/>
    </source>
</evidence>
<dbReference type="PANTHER" id="PTHR43520:SF5">
    <property type="entry name" value="CATION-TRANSPORTING P-TYPE ATPASE-RELATED"/>
    <property type="match status" value="1"/>
</dbReference>
<comment type="similarity">
    <text evidence="2">Belongs to the cation transport ATPase (P-type) (TC 3.A.3) family. Type IB subfamily.</text>
</comment>
<feature type="transmembrane region" description="Helical" evidence="13">
    <location>
        <begin position="743"/>
        <end position="764"/>
    </location>
</feature>
<dbReference type="InterPro" id="IPR018303">
    <property type="entry name" value="ATPase_P-typ_P_site"/>
</dbReference>
<evidence type="ECO:0000313" key="16">
    <source>
        <dbReference type="Proteomes" id="UP000288227"/>
    </source>
</evidence>
<dbReference type="InterPro" id="IPR023299">
    <property type="entry name" value="ATPase_P-typ_cyto_dom_N"/>
</dbReference>
<sequence>MSNSVVEESPASKITEKITCYHCGQDCEDEILQKNGKNFCCYGCQTVYDILNENNLCEYYTYDTKPGLKHELVDNDAFAYLDEKGIKDKLLLFQSATFAKVEFYVPAIHCISCLWLLENLQRLCTGVLRSQVNFARKRVTIEFDPSQISLSTIAARMTSVGYAPLINLENSKSQKETHPLIAKLSVAGFAFGNIMLLSFPEYLGLDASEQYLQQLFSYLNIALSVPVLIYSSSDYFKNTWTSIQQKQINIDVPIAIGLAALFFRSTYDILFHIGPGYFDSFSGLVFFLLIGRWFQDKTYESLAFDRDYKSYFPLAIHKQIGVEWKPVVVYDLECGDVIKVRNIEVVPTDATLLSEQAYIDYSFVTGESKPVKANVGDLVYAGGRLLGEPVILEVQKKTSQSHLTSLWNNAVFQKPKESRYKKMIDKAARGFTWFVLFFSIATAVYWYYADSANMWLILTSVLIVACPCALALAAPFTYGNMLRVFGKHGFYLKNADVIERMAGINALVFDKTGTITQGAATVHFEGDLTQHELSCIKSLAASSVHPMSELIVKHLTMPAHWTVKNLIERPGKGIEGEVACLPLKIGSANFVGANALPDQTSSHVFVSVSGEVKGHFTITTALRNGIKQALVNMNALPVAMLSGDNESDKLRMKQVFPASAKLLFHQSPQDKMNFIQDWKAEGKQVMMLGDGLNDAGALKQSDVGISISDNAGVFTPACDGILQGSQLTNLALYLRLAKASTTILKAAFAISFFYNIISLSFAVTGYLTPLVAAILMPISSISVVGFSSIAVGVVSRSILKKSV</sequence>
<dbReference type="EMBL" id="BHXQ01000004">
    <property type="protein sequence ID" value="GCC52382.1"/>
    <property type="molecule type" value="Genomic_DNA"/>
</dbReference>
<dbReference type="PANTHER" id="PTHR43520">
    <property type="entry name" value="ATP7, ISOFORM B"/>
    <property type="match status" value="1"/>
</dbReference>
<dbReference type="InterPro" id="IPR036163">
    <property type="entry name" value="HMA_dom_sf"/>
</dbReference>
<dbReference type="SUPFAM" id="SSF55008">
    <property type="entry name" value="HMA, heavy metal-associated domain"/>
    <property type="match status" value="1"/>
</dbReference>
<dbReference type="NCBIfam" id="TIGR01494">
    <property type="entry name" value="ATPase_P-type"/>
    <property type="match status" value="1"/>
</dbReference>
<evidence type="ECO:0000256" key="11">
    <source>
        <dbReference type="ARBA" id="ARBA00023065"/>
    </source>
</evidence>
<keyword evidence="10 13" id="KW-1133">Transmembrane helix</keyword>
<dbReference type="Pfam" id="PF00122">
    <property type="entry name" value="E1-E2_ATPase"/>
    <property type="match status" value="1"/>
</dbReference>
<dbReference type="InterPro" id="IPR001757">
    <property type="entry name" value="P_typ_ATPase"/>
</dbReference>
<keyword evidence="4" id="KW-1003">Cell membrane</keyword>
<dbReference type="AlphaFoldDB" id="A0A401UBY0"/>
<dbReference type="Gene3D" id="2.70.150.10">
    <property type="entry name" value="Calcium-transporting ATPase, cytoplasmic transduction domain A"/>
    <property type="match status" value="1"/>
</dbReference>
<dbReference type="SUPFAM" id="SSF56784">
    <property type="entry name" value="HAD-like"/>
    <property type="match status" value="1"/>
</dbReference>
<dbReference type="GO" id="GO:0055070">
    <property type="term" value="P:copper ion homeostasis"/>
    <property type="evidence" value="ECO:0007669"/>
    <property type="project" value="TreeGrafter"/>
</dbReference>
<evidence type="ECO:0000256" key="8">
    <source>
        <dbReference type="ARBA" id="ARBA00022842"/>
    </source>
</evidence>
<dbReference type="Gene3D" id="3.30.70.100">
    <property type="match status" value="1"/>
</dbReference>
<dbReference type="SUPFAM" id="SSF81665">
    <property type="entry name" value="Calcium ATPase, transmembrane domain M"/>
    <property type="match status" value="1"/>
</dbReference>